<keyword evidence="2" id="KW-1185">Reference proteome</keyword>
<sequence>MFSSILLSCHNLVCVITRNTHSSFLFFNYHYACFISSFPLLHNSSTRQRGTRSWRTKTDLLLSRLHRIQSFSERNFLSWGPYFFPALFFCRNEEIHWISGYSQRRPCVSVIRPTVVRRNGIPLQGLAIFSNFLLSFPLRCKTAHH</sequence>
<dbReference type="AlphaFoldDB" id="A0A2C6L7K3"/>
<protein>
    <submittedName>
        <fullName evidence="1">Uncharacterized protein</fullName>
    </submittedName>
</protein>
<proteinExistence type="predicted"/>
<accession>A0A2C6L7K3</accession>
<name>A0A2C6L7K3_9APIC</name>
<organism evidence="1 2">
    <name type="scientific">Cystoisospora suis</name>
    <dbReference type="NCBI Taxonomy" id="483139"/>
    <lineage>
        <taxon>Eukaryota</taxon>
        <taxon>Sar</taxon>
        <taxon>Alveolata</taxon>
        <taxon>Apicomplexa</taxon>
        <taxon>Conoidasida</taxon>
        <taxon>Coccidia</taxon>
        <taxon>Eucoccidiorida</taxon>
        <taxon>Eimeriorina</taxon>
        <taxon>Sarcocystidae</taxon>
        <taxon>Cystoisospora</taxon>
    </lineage>
</organism>
<gene>
    <name evidence="1" type="ORF">CSUI_001697</name>
</gene>
<dbReference type="Proteomes" id="UP000221165">
    <property type="component" value="Unassembled WGS sequence"/>
</dbReference>
<reference evidence="1 2" key="1">
    <citation type="journal article" date="2017" name="Int. J. Parasitol.">
        <title>The genome of the protozoan parasite Cystoisospora suis and a reverse vaccinology approach to identify vaccine candidates.</title>
        <authorList>
            <person name="Palmieri N."/>
            <person name="Shrestha A."/>
            <person name="Ruttkowski B."/>
            <person name="Beck T."/>
            <person name="Vogl C."/>
            <person name="Tomley F."/>
            <person name="Blake D.P."/>
            <person name="Joachim A."/>
        </authorList>
    </citation>
    <scope>NUCLEOTIDE SEQUENCE [LARGE SCALE GENOMIC DNA]</scope>
    <source>
        <strain evidence="1 2">Wien I</strain>
    </source>
</reference>
<dbReference type="GeneID" id="94425113"/>
<evidence type="ECO:0000313" key="2">
    <source>
        <dbReference type="Proteomes" id="UP000221165"/>
    </source>
</evidence>
<comment type="caution">
    <text evidence="1">The sequence shown here is derived from an EMBL/GenBank/DDBJ whole genome shotgun (WGS) entry which is preliminary data.</text>
</comment>
<dbReference type="VEuPathDB" id="ToxoDB:CSUI_001697"/>
<dbReference type="RefSeq" id="XP_067926120.1">
    <property type="nucleotide sequence ID" value="XM_068061902.1"/>
</dbReference>
<dbReference type="EMBL" id="MIGC01000675">
    <property type="protein sequence ID" value="PHJ24447.1"/>
    <property type="molecule type" value="Genomic_DNA"/>
</dbReference>
<evidence type="ECO:0000313" key="1">
    <source>
        <dbReference type="EMBL" id="PHJ24447.1"/>
    </source>
</evidence>